<dbReference type="SUPFAM" id="SSF52540">
    <property type="entry name" value="P-loop containing nucleoside triphosphate hydrolases"/>
    <property type="match status" value="1"/>
</dbReference>
<dbReference type="Proteomes" id="UP000198943">
    <property type="component" value="Unassembled WGS sequence"/>
</dbReference>
<protein>
    <submittedName>
        <fullName evidence="2">Uncharacterized conserved protein YloU, alkaline shock protein (Asp23) family</fullName>
    </submittedName>
</protein>
<dbReference type="OrthoDB" id="5429664at2"/>
<reference evidence="3" key="1">
    <citation type="submission" date="2016-10" db="EMBL/GenBank/DDBJ databases">
        <authorList>
            <person name="Varghese N."/>
            <person name="Submissions S."/>
        </authorList>
    </citation>
    <scope>NUCLEOTIDE SEQUENCE [LARGE SCALE GENOMIC DNA]</scope>
    <source>
        <strain evidence="3">DSM 11005</strain>
    </source>
</reference>
<dbReference type="RefSeq" id="WP_093729617.1">
    <property type="nucleotide sequence ID" value="NZ_FMYW01000003.1"/>
</dbReference>
<proteinExistence type="inferred from homology"/>
<evidence type="ECO:0000313" key="3">
    <source>
        <dbReference type="Proteomes" id="UP000198943"/>
    </source>
</evidence>
<sequence length="280" mass="31594">MEVIAFVGPSGSGKSHRAIGVAHQYHCDAIIDDGLLIKGSKILGGTSAKSEQNRVQAVKRAIFYEDSHASEVREALARSTIRRILIIATSDRMVNKITARLVLPDPLKTIYITDIASKQEIKKAHESRLRYGKHIVPVPTVELKQHFSGFFANLPYNIFSKNKNVRQESRSIVRPAFSYYGTILISDYVIEDIISLIVQRMVGVAKIHYIHVRRRTDNKGLSVHVEINLYYGVKVFEVSRLLQRKIKTKVESMTGMQVQRVNISVRSLELQSGAVRIKAQ</sequence>
<name>A0A1G6JMJ9_9FIRM</name>
<evidence type="ECO:0000313" key="2">
    <source>
        <dbReference type="EMBL" id="SDC19675.1"/>
    </source>
</evidence>
<dbReference type="AlphaFoldDB" id="A0A1G6JMJ9"/>
<dbReference type="PANTHER" id="PTHR34297">
    <property type="entry name" value="HYPOTHETICAL CYTOSOLIC PROTEIN-RELATED"/>
    <property type="match status" value="1"/>
</dbReference>
<comment type="similarity">
    <text evidence="1">Belongs to the asp23 family.</text>
</comment>
<organism evidence="2 3">
    <name type="scientific">Succiniclasticum ruminis</name>
    <dbReference type="NCBI Taxonomy" id="40841"/>
    <lineage>
        <taxon>Bacteria</taxon>
        <taxon>Bacillati</taxon>
        <taxon>Bacillota</taxon>
        <taxon>Negativicutes</taxon>
        <taxon>Acidaminococcales</taxon>
        <taxon>Acidaminococcaceae</taxon>
        <taxon>Succiniclasticum</taxon>
    </lineage>
</organism>
<dbReference type="Pfam" id="PF03780">
    <property type="entry name" value="Asp23"/>
    <property type="match status" value="1"/>
</dbReference>
<keyword evidence="3" id="KW-1185">Reference proteome</keyword>
<dbReference type="PANTHER" id="PTHR34297:SF1">
    <property type="entry name" value="ASP23_GLS24 FAMILY ENVELOPE STRESS RESPONSE PROTEIN"/>
    <property type="match status" value="1"/>
</dbReference>
<dbReference type="InterPro" id="IPR027417">
    <property type="entry name" value="P-loop_NTPase"/>
</dbReference>
<accession>A0A1G6JMJ9</accession>
<evidence type="ECO:0000256" key="1">
    <source>
        <dbReference type="ARBA" id="ARBA00005721"/>
    </source>
</evidence>
<dbReference type="InterPro" id="IPR005531">
    <property type="entry name" value="Asp23"/>
</dbReference>
<dbReference type="EMBL" id="FMYW01000003">
    <property type="protein sequence ID" value="SDC19675.1"/>
    <property type="molecule type" value="Genomic_DNA"/>
</dbReference>
<gene>
    <name evidence="2" type="ORF">SAMN04487864_103179</name>
</gene>